<accession>A0A9Q0S4Q2</accession>
<comment type="caution">
    <text evidence="2">The sequence shown here is derived from an EMBL/GenBank/DDBJ whole genome shotgun (WGS) entry which is preliminary data.</text>
</comment>
<dbReference type="Proteomes" id="UP001151699">
    <property type="component" value="Chromosome B"/>
</dbReference>
<sequence>MMKLFFLFVVLIAINNIVAATPRSNDDYGAFVVPRPKICVDSKKEIYTKLIKKSNSNFIMAYQRHMPKSCSFSSEVVRIVEAYRNAANYVVIFLNKSDRTDEQFDEVVQLYNIQLNKFNEAIRKMIVTRNFSNLCYNALMLIQRAVTTTGEGLVAGTILTFTHQCSANRADRTSTHRSIEFVSNNLYE</sequence>
<evidence type="ECO:0000313" key="3">
    <source>
        <dbReference type="Proteomes" id="UP001151699"/>
    </source>
</evidence>
<reference evidence="2" key="1">
    <citation type="submission" date="2022-07" db="EMBL/GenBank/DDBJ databases">
        <authorList>
            <person name="Trinca V."/>
            <person name="Uliana J.V.C."/>
            <person name="Torres T.T."/>
            <person name="Ward R.J."/>
            <person name="Monesi N."/>
        </authorList>
    </citation>
    <scope>NUCLEOTIDE SEQUENCE</scope>
    <source>
        <strain evidence="2">HSMRA1968</strain>
        <tissue evidence="2">Whole embryos</tissue>
    </source>
</reference>
<dbReference type="AlphaFoldDB" id="A0A9Q0S4Q2"/>
<dbReference type="OrthoDB" id="10409658at2759"/>
<evidence type="ECO:0000256" key="1">
    <source>
        <dbReference type="SAM" id="SignalP"/>
    </source>
</evidence>
<dbReference type="EMBL" id="WJQU01000002">
    <property type="protein sequence ID" value="KAJ6643260.1"/>
    <property type="molecule type" value="Genomic_DNA"/>
</dbReference>
<feature type="signal peptide" evidence="1">
    <location>
        <begin position="1"/>
        <end position="20"/>
    </location>
</feature>
<evidence type="ECO:0000313" key="2">
    <source>
        <dbReference type="EMBL" id="KAJ6643260.1"/>
    </source>
</evidence>
<keyword evidence="1" id="KW-0732">Signal</keyword>
<name>A0A9Q0S4Q2_9DIPT</name>
<gene>
    <name evidence="2" type="ORF">Bhyg_08218</name>
</gene>
<organism evidence="2 3">
    <name type="scientific">Pseudolycoriella hygida</name>
    <dbReference type="NCBI Taxonomy" id="35572"/>
    <lineage>
        <taxon>Eukaryota</taxon>
        <taxon>Metazoa</taxon>
        <taxon>Ecdysozoa</taxon>
        <taxon>Arthropoda</taxon>
        <taxon>Hexapoda</taxon>
        <taxon>Insecta</taxon>
        <taxon>Pterygota</taxon>
        <taxon>Neoptera</taxon>
        <taxon>Endopterygota</taxon>
        <taxon>Diptera</taxon>
        <taxon>Nematocera</taxon>
        <taxon>Sciaroidea</taxon>
        <taxon>Sciaridae</taxon>
        <taxon>Pseudolycoriella</taxon>
    </lineage>
</organism>
<keyword evidence="3" id="KW-1185">Reference proteome</keyword>
<proteinExistence type="predicted"/>
<protein>
    <submittedName>
        <fullName evidence="2">Uncharacterized protein</fullName>
    </submittedName>
</protein>
<feature type="chain" id="PRO_5040280286" evidence="1">
    <location>
        <begin position="21"/>
        <end position="188"/>
    </location>
</feature>